<dbReference type="Pfam" id="PF18291">
    <property type="entry name" value="HU-HIG"/>
    <property type="match status" value="1"/>
</dbReference>
<dbReference type="GO" id="GO:0003677">
    <property type="term" value="F:DNA binding"/>
    <property type="evidence" value="ECO:0007669"/>
    <property type="project" value="UniProtKB-KW"/>
</dbReference>
<comment type="caution">
    <text evidence="4">The sequence shown here is derived from an EMBL/GenBank/DDBJ whole genome shotgun (WGS) entry which is preliminary data.</text>
</comment>
<sequence>MAIRYRKKKIVLHFDKENKQEKYVAANVLVGSISYEKLCNEVNQRTGIHRAIVDVVLKGAEDTMITFLEEGFSVKFGEFGSFRPAINAESKDKEEDVNANTIIRRKIVFTPGVNFKAMLGNASLELFSDKEVGTTTGDKDETGGEKPGGGSGGEAPDPAA</sequence>
<gene>
    <name evidence="4" type="ORF">B5E52_15690</name>
</gene>
<proteinExistence type="predicted"/>
<dbReference type="EMBL" id="NFLW01000032">
    <property type="protein sequence ID" value="OUQ65283.1"/>
    <property type="molecule type" value="Genomic_DNA"/>
</dbReference>
<reference evidence="5" key="1">
    <citation type="submission" date="2017-04" db="EMBL/GenBank/DDBJ databases">
        <title>Function of individual gut microbiota members based on whole genome sequencing of pure cultures obtained from chicken caecum.</title>
        <authorList>
            <person name="Medvecky M."/>
            <person name="Cejkova D."/>
            <person name="Polansky O."/>
            <person name="Karasova D."/>
            <person name="Kubasova T."/>
            <person name="Cizek A."/>
            <person name="Rychlik I."/>
        </authorList>
    </citation>
    <scope>NUCLEOTIDE SEQUENCE [LARGE SCALE GENOMIC DNA]</scope>
    <source>
        <strain evidence="5">An109</strain>
    </source>
</reference>
<evidence type="ECO:0000313" key="4">
    <source>
        <dbReference type="EMBL" id="OUQ65283.1"/>
    </source>
</evidence>
<protein>
    <submittedName>
        <fullName evidence="4">DNA-binding protein</fullName>
    </submittedName>
</protein>
<keyword evidence="1 4" id="KW-0238">DNA-binding</keyword>
<dbReference type="RefSeq" id="WP_087318583.1">
    <property type="nucleotide sequence ID" value="NZ_JABFIB010000032.1"/>
</dbReference>
<dbReference type="Gene3D" id="4.10.520.10">
    <property type="entry name" value="IHF-like DNA-binding proteins"/>
    <property type="match status" value="1"/>
</dbReference>
<feature type="region of interest" description="Disordered" evidence="2">
    <location>
        <begin position="130"/>
        <end position="160"/>
    </location>
</feature>
<evidence type="ECO:0000256" key="1">
    <source>
        <dbReference type="ARBA" id="ARBA00023125"/>
    </source>
</evidence>
<feature type="compositionally biased region" description="Basic and acidic residues" evidence="2">
    <location>
        <begin position="130"/>
        <end position="144"/>
    </location>
</feature>
<name>A0A1Y4V7C4_9BACE</name>
<feature type="domain" description="HU" evidence="3">
    <location>
        <begin position="1"/>
        <end position="125"/>
    </location>
</feature>
<dbReference type="InterPro" id="IPR010992">
    <property type="entry name" value="IHF-like_DNA-bd_dom_sf"/>
</dbReference>
<dbReference type="Proteomes" id="UP000196036">
    <property type="component" value="Unassembled WGS sequence"/>
</dbReference>
<accession>A0A1Y4V7C4</accession>
<dbReference type="InterPro" id="IPR041607">
    <property type="entry name" value="HU-HIG"/>
</dbReference>
<evidence type="ECO:0000313" key="5">
    <source>
        <dbReference type="Proteomes" id="UP000196036"/>
    </source>
</evidence>
<dbReference type="AlphaFoldDB" id="A0A1Y4V7C4"/>
<organism evidence="4 5">
    <name type="scientific">Bacteroides xylanisolvens</name>
    <dbReference type="NCBI Taxonomy" id="371601"/>
    <lineage>
        <taxon>Bacteria</taxon>
        <taxon>Pseudomonadati</taxon>
        <taxon>Bacteroidota</taxon>
        <taxon>Bacteroidia</taxon>
        <taxon>Bacteroidales</taxon>
        <taxon>Bacteroidaceae</taxon>
        <taxon>Bacteroides</taxon>
    </lineage>
</organism>
<evidence type="ECO:0000256" key="2">
    <source>
        <dbReference type="SAM" id="MobiDB-lite"/>
    </source>
</evidence>
<dbReference type="SUPFAM" id="SSF47729">
    <property type="entry name" value="IHF-like DNA-binding proteins"/>
    <property type="match status" value="1"/>
</dbReference>
<evidence type="ECO:0000259" key="3">
    <source>
        <dbReference type="Pfam" id="PF18291"/>
    </source>
</evidence>